<dbReference type="RefSeq" id="XP_001323487.1">
    <property type="nucleotide sequence ID" value="XM_001323452.1"/>
</dbReference>
<dbReference type="VEuPathDB" id="TrichDB:TVAG_061680"/>
<dbReference type="VEuPathDB" id="TrichDB:TVAGG3_0239520"/>
<evidence type="ECO:0000313" key="2">
    <source>
        <dbReference type="Proteomes" id="UP000001542"/>
    </source>
</evidence>
<dbReference type="Proteomes" id="UP000001542">
    <property type="component" value="Unassembled WGS sequence"/>
</dbReference>
<keyword evidence="2" id="KW-1185">Reference proteome</keyword>
<name>A2E7T3_TRIV3</name>
<dbReference type="InParanoid" id="A2E7T3"/>
<evidence type="ECO:0000313" key="1">
    <source>
        <dbReference type="EMBL" id="EAY11264.1"/>
    </source>
</evidence>
<reference evidence="1" key="2">
    <citation type="journal article" date="2007" name="Science">
        <title>Draft genome sequence of the sexually transmitted pathogen Trichomonas vaginalis.</title>
        <authorList>
            <person name="Carlton J.M."/>
            <person name="Hirt R.P."/>
            <person name="Silva J.C."/>
            <person name="Delcher A.L."/>
            <person name="Schatz M."/>
            <person name="Zhao Q."/>
            <person name="Wortman J.R."/>
            <person name="Bidwell S.L."/>
            <person name="Alsmark U.C.M."/>
            <person name="Besteiro S."/>
            <person name="Sicheritz-Ponten T."/>
            <person name="Noel C.J."/>
            <person name="Dacks J.B."/>
            <person name="Foster P.G."/>
            <person name="Simillion C."/>
            <person name="Van de Peer Y."/>
            <person name="Miranda-Saavedra D."/>
            <person name="Barton G.J."/>
            <person name="Westrop G.D."/>
            <person name="Mueller S."/>
            <person name="Dessi D."/>
            <person name="Fiori P.L."/>
            <person name="Ren Q."/>
            <person name="Paulsen I."/>
            <person name="Zhang H."/>
            <person name="Bastida-Corcuera F.D."/>
            <person name="Simoes-Barbosa A."/>
            <person name="Brown M.T."/>
            <person name="Hayes R.D."/>
            <person name="Mukherjee M."/>
            <person name="Okumura C.Y."/>
            <person name="Schneider R."/>
            <person name="Smith A.J."/>
            <person name="Vanacova S."/>
            <person name="Villalvazo M."/>
            <person name="Haas B.J."/>
            <person name="Pertea M."/>
            <person name="Feldblyum T.V."/>
            <person name="Utterback T.R."/>
            <person name="Shu C.L."/>
            <person name="Osoegawa K."/>
            <person name="de Jong P.J."/>
            <person name="Hrdy I."/>
            <person name="Horvathova L."/>
            <person name="Zubacova Z."/>
            <person name="Dolezal P."/>
            <person name="Malik S.B."/>
            <person name="Logsdon J.M. Jr."/>
            <person name="Henze K."/>
            <person name="Gupta A."/>
            <person name="Wang C.C."/>
            <person name="Dunne R.L."/>
            <person name="Upcroft J.A."/>
            <person name="Upcroft P."/>
            <person name="White O."/>
            <person name="Salzberg S.L."/>
            <person name="Tang P."/>
            <person name="Chiu C.-H."/>
            <person name="Lee Y.-S."/>
            <person name="Embley T.M."/>
            <person name="Coombs G.H."/>
            <person name="Mottram J.C."/>
            <person name="Tachezy J."/>
            <person name="Fraser-Liggett C.M."/>
            <person name="Johnson P.J."/>
        </authorList>
    </citation>
    <scope>NUCLEOTIDE SEQUENCE [LARGE SCALE GENOMIC DNA]</scope>
    <source>
        <strain evidence="1">G3</strain>
    </source>
</reference>
<proteinExistence type="predicted"/>
<dbReference type="KEGG" id="tva:4769217"/>
<sequence length="168" mass="19190">MLIFSLIFEVLKLNQDLLTDICPRSQRIKSKIYSLFSDDSARGYNVQDFTFPANAIENCTYPKTFPLTLEKDLLEELNDIRYLHGMGAWPVELSDLELHREMVTEGIWFWHDNTNSPLVSDHRTQSGSKCSKELPHGAMGFGFSSQSGTSGYLKAGYMLWILIDETIE</sequence>
<gene>
    <name evidence="1" type="ORF">TVAG_061680</name>
</gene>
<dbReference type="EMBL" id="DS113322">
    <property type="protein sequence ID" value="EAY11264.1"/>
    <property type="molecule type" value="Genomic_DNA"/>
</dbReference>
<dbReference type="AlphaFoldDB" id="A2E7T3"/>
<organism evidence="1 2">
    <name type="scientific">Trichomonas vaginalis (strain ATCC PRA-98 / G3)</name>
    <dbReference type="NCBI Taxonomy" id="412133"/>
    <lineage>
        <taxon>Eukaryota</taxon>
        <taxon>Metamonada</taxon>
        <taxon>Parabasalia</taxon>
        <taxon>Trichomonadida</taxon>
        <taxon>Trichomonadidae</taxon>
        <taxon>Trichomonas</taxon>
    </lineage>
</organism>
<reference evidence="1" key="1">
    <citation type="submission" date="2006-10" db="EMBL/GenBank/DDBJ databases">
        <authorList>
            <person name="Amadeo P."/>
            <person name="Zhao Q."/>
            <person name="Wortman J."/>
            <person name="Fraser-Liggett C."/>
            <person name="Carlton J."/>
        </authorList>
    </citation>
    <scope>NUCLEOTIDE SEQUENCE</scope>
    <source>
        <strain evidence="1">G3</strain>
    </source>
</reference>
<protein>
    <submittedName>
        <fullName evidence="1">Uncharacterized protein</fullName>
    </submittedName>
</protein>
<accession>A2E7T3</accession>